<dbReference type="CDD" id="cd11335">
    <property type="entry name" value="AmyAc_MTase_N"/>
    <property type="match status" value="1"/>
</dbReference>
<keyword evidence="2" id="KW-0808">Transferase</keyword>
<organism evidence="2 3">
    <name type="scientific">Kosmotoga pacifica</name>
    <dbReference type="NCBI Taxonomy" id="1330330"/>
    <lineage>
        <taxon>Bacteria</taxon>
        <taxon>Thermotogati</taxon>
        <taxon>Thermotogota</taxon>
        <taxon>Thermotogae</taxon>
        <taxon>Kosmotogales</taxon>
        <taxon>Kosmotogaceae</taxon>
        <taxon>Kosmotoga</taxon>
    </lineage>
</organism>
<dbReference type="InterPro" id="IPR006047">
    <property type="entry name" value="GH13_cat_dom"/>
</dbReference>
<evidence type="ECO:0000313" key="2">
    <source>
        <dbReference type="EMBL" id="AKI98118.1"/>
    </source>
</evidence>
<dbReference type="EMBL" id="CP011232">
    <property type="protein sequence ID" value="AKI98118.1"/>
    <property type="molecule type" value="Genomic_DNA"/>
</dbReference>
<dbReference type="Gene3D" id="3.20.20.80">
    <property type="entry name" value="Glycosidases"/>
    <property type="match status" value="1"/>
</dbReference>
<dbReference type="OrthoDB" id="9805159at2"/>
<dbReference type="Proteomes" id="UP000035159">
    <property type="component" value="Chromosome"/>
</dbReference>
<sequence>MYLKMVKSLLDERIKAGKVNYSVPREWFPPRYDGTVKLSGKWIFVNPYEFGSSICSYILSKEKEGVNYLQSLAKIRKETNPNWIHKSNIYGAFIRSTAAYGHLHPDQFEPIDSEGYTESGTILKMIFMLPYLSGMGIDTIYFLPVTKYSDLFKKGEIGSPYSVKNFFKIDPSYHDNLLDGMNVNEEFKAFVEAAHVLGIRIILDFIPRTSARDSELILEHPEWFYWIDVSELESYSAPKIPELGFEIPSDDNLEIIYKNSTVKNHLKKFRNAPSITHPEKWENFVSKNRNNPDFLNELVDTFGVITPPGFSDWVNDTQPSWDDVTFLRFYHDHPFKAANYLDDANSQPPYILYDVIKASLFPGKKPMKELWHTIENIMPYFNGNFGIDGARLDMGHALPVELEKNIIMKARKADPAFAIIAEELVMSNDKKSRESGYNGILGNTWWMEPRIEEGKLKELCYNVLPSLKLPALGAAETPDTPRAAARKGGVAFSKFATTLNFFLPNVIPFINSGQEIFEVQPMNLGLDNTKEGRYMLPRDDRFYGKLAFFDYYALHWNSDDNMKSLISSLARIRRENLSLISPENLRTLFEGDISLICYLYWDSKKGLLVIANADFSNSKELSIDLGYYTWKGQHDVKWRLRNYREDDSVWKVIGALNLTVSPGEVMIATIE</sequence>
<dbReference type="SUPFAM" id="SSF51445">
    <property type="entry name" value="(Trans)glycosidases"/>
    <property type="match status" value="1"/>
</dbReference>
<dbReference type="PANTHER" id="PTHR10357:SF179">
    <property type="entry name" value="NEUTRAL AND BASIC AMINO ACID TRANSPORT PROTEIN RBAT"/>
    <property type="match status" value="1"/>
</dbReference>
<reference evidence="2 3" key="1">
    <citation type="submission" date="2015-04" db="EMBL/GenBank/DDBJ databases">
        <title>Complete Genome Sequence of Kosmotoga pacifica SLHLJ1.</title>
        <authorList>
            <person name="Jiang L.J."/>
            <person name="Shao Z.Z."/>
            <person name="Jebbar M."/>
        </authorList>
    </citation>
    <scope>NUCLEOTIDE SEQUENCE [LARGE SCALE GENOMIC DNA]</scope>
    <source>
        <strain evidence="2 3">SLHLJ1</strain>
    </source>
</reference>
<gene>
    <name evidence="2" type="ORF">IX53_10090</name>
</gene>
<accession>A0A0G2ZH63</accession>
<dbReference type="PANTHER" id="PTHR10357">
    <property type="entry name" value="ALPHA-AMYLASE FAMILY MEMBER"/>
    <property type="match status" value="1"/>
</dbReference>
<dbReference type="STRING" id="1330330.IX53_10090"/>
<protein>
    <submittedName>
        <fullName evidence="2">Maltodextrin glycosyltransferase</fullName>
    </submittedName>
</protein>
<dbReference type="PATRIC" id="fig|1330330.3.peg.2052"/>
<dbReference type="SMART" id="SM00642">
    <property type="entry name" value="Aamy"/>
    <property type="match status" value="1"/>
</dbReference>
<keyword evidence="3" id="KW-1185">Reference proteome</keyword>
<name>A0A0G2ZH63_9BACT</name>
<dbReference type="InterPro" id="IPR017853">
    <property type="entry name" value="GH"/>
</dbReference>
<dbReference type="Pfam" id="PF00128">
    <property type="entry name" value="Alpha-amylase"/>
    <property type="match status" value="1"/>
</dbReference>
<dbReference type="GO" id="GO:0004556">
    <property type="term" value="F:alpha-amylase activity"/>
    <property type="evidence" value="ECO:0007669"/>
    <property type="project" value="TreeGrafter"/>
</dbReference>
<dbReference type="KEGG" id="kpf:IX53_10090"/>
<feature type="domain" description="Glycosyl hydrolase family 13 catalytic" evidence="1">
    <location>
        <begin position="102"/>
        <end position="550"/>
    </location>
</feature>
<dbReference type="GO" id="GO:0016740">
    <property type="term" value="F:transferase activity"/>
    <property type="evidence" value="ECO:0007669"/>
    <property type="project" value="UniProtKB-KW"/>
</dbReference>
<dbReference type="GO" id="GO:0009313">
    <property type="term" value="P:oligosaccharide catabolic process"/>
    <property type="evidence" value="ECO:0007669"/>
    <property type="project" value="TreeGrafter"/>
</dbReference>
<evidence type="ECO:0000259" key="1">
    <source>
        <dbReference type="SMART" id="SM00642"/>
    </source>
</evidence>
<evidence type="ECO:0000313" key="3">
    <source>
        <dbReference type="Proteomes" id="UP000035159"/>
    </source>
</evidence>
<dbReference type="RefSeq" id="WP_047755253.1">
    <property type="nucleotide sequence ID" value="NZ_CAJUHA010000010.1"/>
</dbReference>
<dbReference type="AlphaFoldDB" id="A0A0G2ZH63"/>
<proteinExistence type="predicted"/>